<keyword evidence="3" id="KW-1185">Reference proteome</keyword>
<proteinExistence type="predicted"/>
<evidence type="ECO:0000313" key="2">
    <source>
        <dbReference type="EMBL" id="KGM56440.1"/>
    </source>
</evidence>
<sequence length="96" mass="10381">MQSGTRVATQRAPIAPAQQHRQQRMAAKLVCSRRLVSQSLSSATDGRRRLQFDDTLDVPLPVERVEAAVDVCALALGASGKVSQGTLGDPIIRLRM</sequence>
<evidence type="ECO:0000256" key="1">
    <source>
        <dbReference type="SAM" id="MobiDB-lite"/>
    </source>
</evidence>
<accession>A0A0A0F1M2</accession>
<name>A0A0A0F1M2_9GAMM</name>
<comment type="caution">
    <text evidence="2">The sequence shown here is derived from an EMBL/GenBank/DDBJ whole genome shotgun (WGS) entry which is preliminary data.</text>
</comment>
<dbReference type="EMBL" id="AVPT01000013">
    <property type="protein sequence ID" value="KGM56440.1"/>
    <property type="molecule type" value="Genomic_DNA"/>
</dbReference>
<feature type="region of interest" description="Disordered" evidence="1">
    <location>
        <begin position="1"/>
        <end position="23"/>
    </location>
</feature>
<reference evidence="2 3" key="1">
    <citation type="journal article" date="2015" name="Stand. Genomic Sci.">
        <title>Genomic information of the arsenic-resistant bacterium Lysobacter arseniciresistens type strain ZS79(T) and comparison of Lysobacter draft genomes.</title>
        <authorList>
            <person name="Liu L."/>
            <person name="Zhang S."/>
            <person name="Luo M."/>
            <person name="Wang G."/>
        </authorList>
    </citation>
    <scope>NUCLEOTIDE SEQUENCE [LARGE SCALE GENOMIC DNA]</scope>
    <source>
        <strain evidence="2 3">ZS79</strain>
    </source>
</reference>
<evidence type="ECO:0000313" key="3">
    <source>
        <dbReference type="Proteomes" id="UP000029989"/>
    </source>
</evidence>
<gene>
    <name evidence="2" type="ORF">N799_04200</name>
</gene>
<organism evidence="2 3">
    <name type="scientific">Lysobacter arseniciresistens ZS79</name>
    <dbReference type="NCBI Taxonomy" id="913325"/>
    <lineage>
        <taxon>Bacteria</taxon>
        <taxon>Pseudomonadati</taxon>
        <taxon>Pseudomonadota</taxon>
        <taxon>Gammaproteobacteria</taxon>
        <taxon>Lysobacterales</taxon>
        <taxon>Lysobacteraceae</taxon>
        <taxon>Novilysobacter</taxon>
    </lineage>
</organism>
<dbReference type="AlphaFoldDB" id="A0A0A0F1M2"/>
<dbReference type="Proteomes" id="UP000029989">
    <property type="component" value="Unassembled WGS sequence"/>
</dbReference>
<protein>
    <submittedName>
        <fullName evidence="2">Uncharacterized protein</fullName>
    </submittedName>
</protein>